<dbReference type="Pfam" id="PF03184">
    <property type="entry name" value="DDE_1"/>
    <property type="match status" value="1"/>
</dbReference>
<protein>
    <recommendedName>
        <fullName evidence="5">HTH CENPB-type domain-containing protein</fullName>
    </recommendedName>
</protein>
<dbReference type="Proteomes" id="UP000005237">
    <property type="component" value="Unassembled WGS sequence"/>
</dbReference>
<dbReference type="InterPro" id="IPR004875">
    <property type="entry name" value="DDE_SF_endonuclease_dom"/>
</dbReference>
<dbReference type="InterPro" id="IPR007350">
    <property type="entry name" value="Transposase_Tc5_C"/>
</dbReference>
<dbReference type="OMA" id="NIHAMAS"/>
<dbReference type="GO" id="GO:0003676">
    <property type="term" value="F:nucleic acid binding"/>
    <property type="evidence" value="ECO:0007669"/>
    <property type="project" value="InterPro"/>
</dbReference>
<evidence type="ECO:0000313" key="3">
    <source>
        <dbReference type="EnsemblMetazoa" id="CJA06832a.1"/>
    </source>
</evidence>
<dbReference type="Pfam" id="PF04236">
    <property type="entry name" value="Transp_Tc5_C"/>
    <property type="match status" value="1"/>
</dbReference>
<dbReference type="PANTHER" id="PTHR32525">
    <property type="entry name" value="PROTEIN-TYROSINE-PHOSPHATASE"/>
    <property type="match status" value="1"/>
</dbReference>
<accession>A0A8R1HNR4</accession>
<feature type="domain" description="DDE-1" evidence="1">
    <location>
        <begin position="333"/>
        <end position="454"/>
    </location>
</feature>
<evidence type="ECO:0000259" key="2">
    <source>
        <dbReference type="Pfam" id="PF04236"/>
    </source>
</evidence>
<sequence>MPSADIILEFVNSHWKNLPKRPELDPNENNIAVAILDLLHSFETGDMTVTMESTYFADGDERDQNYDPSDDVCNEDIYDTIPANPNMVEFGGVPVEKAIVRRAVEYFGSRKGFHNNGQRNRPSLDEIKAKFRFITNKHHLQKLKDIELNGEIKETRRQMLKVVTDNLGEEVNKLLETGCIFHDTTIRFMVARIIKKKNLDLHLKVSKQWIDDFKKSNRISSRKITKFVTVKNHRNKNTLIQKGKEYVDLVNLQFGKYANSEVFSADQSGIQLELHTGRTLAQVGSKTVEVTVQSAASTTHSYTIMPVLSAEGKFHEKLFVVLQEISGKFPAKGHYQADNLEVTCHTSHIMTKKLMLDFFKDVYFDSSMPTNTLLLVDSWSSWKDKSAIDSVTPPSHSCETMIIPPGCTGNIQVLDVGIFNGFKRVIKYITGQLQFDRPDYKINRRDETLKMLSAVYRQICHPKLQPWAQYAWSASGYNIVRPPGFSTPAELLFPNNVAADCSSTGCNETSFIKCLYCDNLLCIDHFLVKEVHDC</sequence>
<name>A0A8R1HNR4_CAEJA</name>
<dbReference type="AlphaFoldDB" id="A0A8R1HNR4"/>
<evidence type="ECO:0008006" key="5">
    <source>
        <dbReference type="Google" id="ProtNLM"/>
    </source>
</evidence>
<dbReference type="PANTHER" id="PTHR32525:SF0">
    <property type="entry name" value="DOMAIN OF UNKNOWN FUNCTION WSN DOMAIN-CONTAINING PROTEIN-RELATED"/>
    <property type="match status" value="1"/>
</dbReference>
<feature type="domain" description="Transposase Tc5 C-terminal" evidence="2">
    <location>
        <begin position="472"/>
        <end position="534"/>
    </location>
</feature>
<reference evidence="3" key="2">
    <citation type="submission" date="2022-06" db="UniProtKB">
        <authorList>
            <consortium name="EnsemblMetazoa"/>
        </authorList>
    </citation>
    <scope>IDENTIFICATION</scope>
    <source>
        <strain evidence="3">DF5081</strain>
    </source>
</reference>
<keyword evidence="4" id="KW-1185">Reference proteome</keyword>
<evidence type="ECO:0000313" key="4">
    <source>
        <dbReference type="Proteomes" id="UP000005237"/>
    </source>
</evidence>
<proteinExistence type="predicted"/>
<evidence type="ECO:0000259" key="1">
    <source>
        <dbReference type="Pfam" id="PF03184"/>
    </source>
</evidence>
<dbReference type="EnsemblMetazoa" id="CJA06832a.1">
    <property type="protein sequence ID" value="CJA06832a.1"/>
    <property type="gene ID" value="WBGene00126036"/>
</dbReference>
<reference evidence="4" key="1">
    <citation type="submission" date="2010-08" db="EMBL/GenBank/DDBJ databases">
        <authorList>
            <consortium name="Caenorhabditis japonica Sequencing Consortium"/>
            <person name="Wilson R.K."/>
        </authorList>
    </citation>
    <scope>NUCLEOTIDE SEQUENCE [LARGE SCALE GENOMIC DNA]</scope>
    <source>
        <strain evidence="4">DF5081</strain>
    </source>
</reference>
<organism evidence="3 4">
    <name type="scientific">Caenorhabditis japonica</name>
    <dbReference type="NCBI Taxonomy" id="281687"/>
    <lineage>
        <taxon>Eukaryota</taxon>
        <taxon>Metazoa</taxon>
        <taxon>Ecdysozoa</taxon>
        <taxon>Nematoda</taxon>
        <taxon>Chromadorea</taxon>
        <taxon>Rhabditida</taxon>
        <taxon>Rhabditina</taxon>
        <taxon>Rhabditomorpha</taxon>
        <taxon>Rhabditoidea</taxon>
        <taxon>Rhabditidae</taxon>
        <taxon>Peloderinae</taxon>
        <taxon>Caenorhabditis</taxon>
    </lineage>
</organism>